<dbReference type="SUPFAM" id="SSF56784">
    <property type="entry name" value="HAD-like"/>
    <property type="match status" value="1"/>
</dbReference>
<dbReference type="InterPro" id="IPR023214">
    <property type="entry name" value="HAD_sf"/>
</dbReference>
<evidence type="ECO:0000313" key="1">
    <source>
        <dbReference type="EMBL" id="ABD68914.1"/>
    </source>
</evidence>
<accession>Q21Z89</accession>
<keyword evidence="2" id="KW-1185">Reference proteome</keyword>
<proteinExistence type="predicted"/>
<sequence length="199" mass="22151">MTKIIALDCDGVLLDYNLAYAKAWGRFSGAHPAERDPKAYWHIDRWDVERLAGERLAQFRVLFDEDFWTSVPPIAGAVEACLRLHDHGFELVCVSAIDEHFVGARLKNLRDHGFPIERVFGTGNQPGQQSPKAQVIDKIKPLAFVDDYLPYMRGIRSETHTALILRGPNGSPNIGPGLSAVSSTHADLAAFSEWWLAQA</sequence>
<evidence type="ECO:0008006" key="3">
    <source>
        <dbReference type="Google" id="ProtNLM"/>
    </source>
</evidence>
<dbReference type="Gene3D" id="3.40.50.1000">
    <property type="entry name" value="HAD superfamily/HAD-like"/>
    <property type="match status" value="1"/>
</dbReference>
<dbReference type="KEGG" id="rfr:Rfer_1178"/>
<dbReference type="STRING" id="338969.Rfer_1178"/>
<reference evidence="2" key="1">
    <citation type="submission" date="2006-02" db="EMBL/GenBank/DDBJ databases">
        <title>Complete sequence of chromosome of Rhodoferax ferrireducens DSM 15236.</title>
        <authorList>
            <person name="Copeland A."/>
            <person name="Lucas S."/>
            <person name="Lapidus A."/>
            <person name="Barry K."/>
            <person name="Detter J.C."/>
            <person name="Glavina del Rio T."/>
            <person name="Hammon N."/>
            <person name="Israni S."/>
            <person name="Pitluck S."/>
            <person name="Brettin T."/>
            <person name="Bruce D."/>
            <person name="Han C."/>
            <person name="Tapia R."/>
            <person name="Gilna P."/>
            <person name="Kiss H."/>
            <person name="Schmutz J."/>
            <person name="Larimer F."/>
            <person name="Land M."/>
            <person name="Kyrpides N."/>
            <person name="Ivanova N."/>
            <person name="Richardson P."/>
        </authorList>
    </citation>
    <scope>NUCLEOTIDE SEQUENCE [LARGE SCALE GENOMIC DNA]</scope>
    <source>
        <strain evidence="2">ATCC BAA-621 / DSM 15236 / T118</strain>
    </source>
</reference>
<dbReference type="RefSeq" id="WP_011463483.1">
    <property type="nucleotide sequence ID" value="NC_007908.1"/>
</dbReference>
<dbReference type="AlphaFoldDB" id="Q21Z89"/>
<dbReference type="EMBL" id="CP000267">
    <property type="protein sequence ID" value="ABD68914.1"/>
    <property type="molecule type" value="Genomic_DNA"/>
</dbReference>
<dbReference type="OrthoDB" id="8794292at2"/>
<dbReference type="Proteomes" id="UP000008332">
    <property type="component" value="Chromosome"/>
</dbReference>
<name>Q21Z89_ALBFT</name>
<dbReference type="HOGENOM" id="CLU_105010_0_0_4"/>
<gene>
    <name evidence="1" type="ordered locus">Rfer_1178</name>
</gene>
<dbReference type="InterPro" id="IPR036412">
    <property type="entry name" value="HAD-like_sf"/>
</dbReference>
<dbReference type="eggNOG" id="COG0637">
    <property type="taxonomic scope" value="Bacteria"/>
</dbReference>
<evidence type="ECO:0000313" key="2">
    <source>
        <dbReference type="Proteomes" id="UP000008332"/>
    </source>
</evidence>
<protein>
    <recommendedName>
        <fullName evidence="3">Phosphate acetyltransferase</fullName>
    </recommendedName>
</protein>
<organism evidence="1 2">
    <name type="scientific">Albidiferax ferrireducens (strain ATCC BAA-621 / DSM 15236 / T118)</name>
    <name type="common">Rhodoferax ferrireducens</name>
    <dbReference type="NCBI Taxonomy" id="338969"/>
    <lineage>
        <taxon>Bacteria</taxon>
        <taxon>Pseudomonadati</taxon>
        <taxon>Pseudomonadota</taxon>
        <taxon>Betaproteobacteria</taxon>
        <taxon>Burkholderiales</taxon>
        <taxon>Comamonadaceae</taxon>
        <taxon>Rhodoferax</taxon>
    </lineage>
</organism>